<proteinExistence type="predicted"/>
<keyword evidence="3" id="KW-1185">Reference proteome</keyword>
<organism evidence="2 3">
    <name type="scientific">Undibacterium seohonense</name>
    <dbReference type="NCBI Taxonomy" id="1344950"/>
    <lineage>
        <taxon>Bacteria</taxon>
        <taxon>Pseudomonadati</taxon>
        <taxon>Pseudomonadota</taxon>
        <taxon>Betaproteobacteria</taxon>
        <taxon>Burkholderiales</taxon>
        <taxon>Oxalobacteraceae</taxon>
        <taxon>Undibacterium</taxon>
    </lineage>
</organism>
<dbReference type="Proteomes" id="UP000648257">
    <property type="component" value="Unassembled WGS sequence"/>
</dbReference>
<evidence type="ECO:0000256" key="1">
    <source>
        <dbReference type="SAM" id="Phobius"/>
    </source>
</evidence>
<keyword evidence="1" id="KW-0812">Transmembrane</keyword>
<evidence type="ECO:0000313" key="3">
    <source>
        <dbReference type="Proteomes" id="UP000648257"/>
    </source>
</evidence>
<dbReference type="EMBL" id="JACOFW010000008">
    <property type="protein sequence ID" value="MBC3807579.1"/>
    <property type="molecule type" value="Genomic_DNA"/>
</dbReference>
<keyword evidence="1" id="KW-0472">Membrane</keyword>
<accession>A0ABR6X3V0</accession>
<reference evidence="2 3" key="1">
    <citation type="submission" date="2020-08" db="EMBL/GenBank/DDBJ databases">
        <title>Novel species isolated from subtropical streams in China.</title>
        <authorList>
            <person name="Lu H."/>
        </authorList>
    </citation>
    <scope>NUCLEOTIDE SEQUENCE [LARGE SCALE GENOMIC DNA]</scope>
    <source>
        <strain evidence="2 3">KACC 16656</strain>
    </source>
</reference>
<gene>
    <name evidence="2" type="ORF">H8K52_09515</name>
</gene>
<evidence type="ECO:0000313" key="2">
    <source>
        <dbReference type="EMBL" id="MBC3807579.1"/>
    </source>
</evidence>
<feature type="transmembrane region" description="Helical" evidence="1">
    <location>
        <begin position="12"/>
        <end position="33"/>
    </location>
</feature>
<name>A0ABR6X3V0_9BURK</name>
<sequence length="188" mass="20109">MSPVSKRRLMQVGVTLVELILFMLIVSIAVIGVTRIMNLSSIASTDPLREKQALAIGESLLEEIQLQAFTFCDPDDANAMTANSAADCASEVQGLAPSGNETRYAVPRFDNVGDYAGFKMGKGMGAGQDKIVDMQGQVILGLENYSVTVTEQESCGAGCIQIDVTVSSGDLSVMLTGYRYRYAPRALP</sequence>
<comment type="caution">
    <text evidence="2">The sequence shown here is derived from an EMBL/GenBank/DDBJ whole genome shotgun (WGS) entry which is preliminary data.</text>
</comment>
<keyword evidence="1" id="KW-1133">Transmembrane helix</keyword>
<protein>
    <submittedName>
        <fullName evidence="2">Type II secretion system protein</fullName>
    </submittedName>
</protein>